<accession>A0A7J6MVW5</accession>
<proteinExistence type="predicted"/>
<reference evidence="6 7" key="1">
    <citation type="submission" date="2020-04" db="EMBL/GenBank/DDBJ databases">
        <title>Perkinsus olseni comparative genomics.</title>
        <authorList>
            <person name="Bogema D.R."/>
        </authorList>
    </citation>
    <scope>NUCLEOTIDE SEQUENCE [LARGE SCALE GENOMIC DNA]</scope>
    <source>
        <strain evidence="4">ATCC PRA-179</strain>
        <strain evidence="5">ATCC PRA-31</strain>
    </source>
</reference>
<dbReference type="InterPro" id="IPR036770">
    <property type="entry name" value="Ankyrin_rpt-contain_sf"/>
</dbReference>
<dbReference type="InterPro" id="IPR050776">
    <property type="entry name" value="Ank_Repeat/CDKN_Inhibitor"/>
</dbReference>
<dbReference type="Proteomes" id="UP000572268">
    <property type="component" value="Unassembled WGS sequence"/>
</dbReference>
<evidence type="ECO:0008006" key="8">
    <source>
        <dbReference type="Google" id="ProtNLM"/>
    </source>
</evidence>
<dbReference type="InterPro" id="IPR002110">
    <property type="entry name" value="Ankyrin_rpt"/>
</dbReference>
<keyword evidence="1" id="KW-0677">Repeat</keyword>
<dbReference type="PANTHER" id="PTHR24201">
    <property type="entry name" value="ANK_REP_REGION DOMAIN-CONTAINING PROTEIN"/>
    <property type="match status" value="1"/>
</dbReference>
<sequence>MSFVSNGFGRSPTISPAEGPLACRLHFLDVTAFGSLVWGHLSVDDWANLARCCRLTRDWSRLMAETARALDYPQWLGRCTSIVELALMAKSSRLAMGALVLRVALEPRQVWAAEDANGRALLDILIDERLYGLAGHVVWAGPSVCRVTKLTVEALMAAVYRGDDRAVGILSRSGVDLGAMTSIPVELSANGAHQHTASIMDPLSLAICTGRGSILDILLGAGAEPSVQSLTWAIDRKESSMFTQLLDHSPSPLPTCLHFLLHMAASAGVCDCVDALLAAGCDINADDCEGMRPLDLCPRKGKVYSLLQRQGGLHSLRYAASNNNTELLMAALWREFRAPNCPYRTPEEQQMLDWHLVAASASGSRIAVEAMLDWGADPSAMVSSPSPPNKDTSIAAETHRPHHVKVDPIPLRKFCMTALHAAACRGHSAVCQILMSDPRTQMWTRTQGGPAAHHQAARLARQRLWWNPLVEGPNRSPVMLSNRGRVASELAWEAGYPKLASKLDWEMIIRKVCEDANAATISERGDALSKVAPSELAKARA</sequence>
<evidence type="ECO:0000256" key="2">
    <source>
        <dbReference type="ARBA" id="ARBA00023043"/>
    </source>
</evidence>
<dbReference type="PANTHER" id="PTHR24201:SF16">
    <property type="entry name" value="ANKYRIN-1-LIKE-RELATED"/>
    <property type="match status" value="1"/>
</dbReference>
<evidence type="ECO:0000313" key="7">
    <source>
        <dbReference type="Proteomes" id="UP000572268"/>
    </source>
</evidence>
<organism evidence="5 7">
    <name type="scientific">Perkinsus olseni</name>
    <name type="common">Perkinsus atlanticus</name>
    <dbReference type="NCBI Taxonomy" id="32597"/>
    <lineage>
        <taxon>Eukaryota</taxon>
        <taxon>Sar</taxon>
        <taxon>Alveolata</taxon>
        <taxon>Perkinsozoa</taxon>
        <taxon>Perkinsea</taxon>
        <taxon>Perkinsida</taxon>
        <taxon>Perkinsidae</taxon>
        <taxon>Perkinsus</taxon>
    </lineage>
</organism>
<protein>
    <recommendedName>
        <fullName evidence="8">Ankyrin Repeat Protein</fullName>
    </recommendedName>
</protein>
<dbReference type="Pfam" id="PF00023">
    <property type="entry name" value="Ank"/>
    <property type="match status" value="2"/>
</dbReference>
<dbReference type="AlphaFoldDB" id="A0A7J6MVW5"/>
<evidence type="ECO:0000313" key="4">
    <source>
        <dbReference type="EMBL" id="KAF4669033.1"/>
    </source>
</evidence>
<comment type="caution">
    <text evidence="5">The sequence shown here is derived from an EMBL/GenBank/DDBJ whole genome shotgun (WGS) entry which is preliminary data.</text>
</comment>
<dbReference type="EMBL" id="JABANN010000014">
    <property type="protein sequence ID" value="KAF4675467.1"/>
    <property type="molecule type" value="Genomic_DNA"/>
</dbReference>
<dbReference type="OrthoDB" id="426293at2759"/>
<evidence type="ECO:0000256" key="3">
    <source>
        <dbReference type="PROSITE-ProRule" id="PRU00023"/>
    </source>
</evidence>
<dbReference type="SUPFAM" id="SSF48403">
    <property type="entry name" value="Ankyrin repeat"/>
    <property type="match status" value="2"/>
</dbReference>
<dbReference type="Gene3D" id="1.25.40.20">
    <property type="entry name" value="Ankyrin repeat-containing domain"/>
    <property type="match status" value="3"/>
</dbReference>
<dbReference type="EMBL" id="JABAHT010000029">
    <property type="protein sequence ID" value="KAF4669033.1"/>
    <property type="molecule type" value="Genomic_DNA"/>
</dbReference>
<evidence type="ECO:0000313" key="5">
    <source>
        <dbReference type="EMBL" id="KAF4675467.1"/>
    </source>
</evidence>
<feature type="repeat" description="ANK" evidence="3">
    <location>
        <begin position="261"/>
        <end position="288"/>
    </location>
</feature>
<dbReference type="Proteomes" id="UP000570595">
    <property type="component" value="Unassembled WGS sequence"/>
</dbReference>
<dbReference type="GO" id="GO:0005634">
    <property type="term" value="C:nucleus"/>
    <property type="evidence" value="ECO:0007669"/>
    <property type="project" value="TreeGrafter"/>
</dbReference>
<evidence type="ECO:0000313" key="6">
    <source>
        <dbReference type="Proteomes" id="UP000570595"/>
    </source>
</evidence>
<evidence type="ECO:0000256" key="1">
    <source>
        <dbReference type="ARBA" id="ARBA00022737"/>
    </source>
</evidence>
<gene>
    <name evidence="5" type="ORF">FOL46_001405</name>
    <name evidence="4" type="ORF">FOZ61_005168</name>
</gene>
<dbReference type="PROSITE" id="PS50088">
    <property type="entry name" value="ANK_REPEAT"/>
    <property type="match status" value="1"/>
</dbReference>
<name>A0A7J6MVW5_PEROL</name>
<dbReference type="SMART" id="SM00248">
    <property type="entry name" value="ANK"/>
    <property type="match status" value="4"/>
</dbReference>
<keyword evidence="2 3" id="KW-0040">ANK repeat</keyword>